<accession>A0A4R2LSG4</accession>
<gene>
    <name evidence="2" type="ORF">EV699_10490</name>
</gene>
<feature type="region of interest" description="Disordered" evidence="1">
    <location>
        <begin position="55"/>
        <end position="74"/>
    </location>
</feature>
<dbReference type="EMBL" id="SLWY01000004">
    <property type="protein sequence ID" value="TCO82698.1"/>
    <property type="molecule type" value="Genomic_DNA"/>
</dbReference>
<organism evidence="2 3">
    <name type="scientific">Plasticicumulans lactativorans</name>
    <dbReference type="NCBI Taxonomy" id="1133106"/>
    <lineage>
        <taxon>Bacteria</taxon>
        <taxon>Pseudomonadati</taxon>
        <taxon>Pseudomonadota</taxon>
        <taxon>Gammaproteobacteria</taxon>
        <taxon>Candidatus Competibacteraceae</taxon>
        <taxon>Plasticicumulans</taxon>
    </lineage>
</organism>
<keyword evidence="3" id="KW-1185">Reference proteome</keyword>
<evidence type="ECO:0000256" key="1">
    <source>
        <dbReference type="SAM" id="MobiDB-lite"/>
    </source>
</evidence>
<protein>
    <submittedName>
        <fullName evidence="2">Uncharacterized protein</fullName>
    </submittedName>
</protein>
<dbReference type="AlphaFoldDB" id="A0A4R2LSG4"/>
<dbReference type="Proteomes" id="UP000295765">
    <property type="component" value="Unassembled WGS sequence"/>
</dbReference>
<dbReference type="RefSeq" id="WP_165904021.1">
    <property type="nucleotide sequence ID" value="NZ_SLWY01000004.1"/>
</dbReference>
<comment type="caution">
    <text evidence="2">The sequence shown here is derived from an EMBL/GenBank/DDBJ whole genome shotgun (WGS) entry which is preliminary data.</text>
</comment>
<proteinExistence type="predicted"/>
<evidence type="ECO:0000313" key="3">
    <source>
        <dbReference type="Proteomes" id="UP000295765"/>
    </source>
</evidence>
<evidence type="ECO:0000313" key="2">
    <source>
        <dbReference type="EMBL" id="TCO82698.1"/>
    </source>
</evidence>
<name>A0A4R2LSG4_9GAMM</name>
<reference evidence="2 3" key="1">
    <citation type="submission" date="2019-03" db="EMBL/GenBank/DDBJ databases">
        <title>Genomic Encyclopedia of Type Strains, Phase IV (KMG-IV): sequencing the most valuable type-strain genomes for metagenomic binning, comparative biology and taxonomic classification.</title>
        <authorList>
            <person name="Goeker M."/>
        </authorList>
    </citation>
    <scope>NUCLEOTIDE SEQUENCE [LARGE SCALE GENOMIC DNA]</scope>
    <source>
        <strain evidence="2 3">DSM 25287</strain>
    </source>
</reference>
<sequence length="129" mass="13822">MPNRLRHAVLRFAVAFALLVCLVPYPGAAQPSFSPLLRDAIDAVRHARLAVAVDDSAHTHSDGTPAERLPGHRHGVDAADHAHETANLPPPVAAPLHRAAAGWQPHYRFSVRGAPPARLERPPRLAACA</sequence>